<evidence type="ECO:0000256" key="1">
    <source>
        <dbReference type="ARBA" id="ARBA00022723"/>
    </source>
</evidence>
<dbReference type="OrthoDB" id="7331788at2"/>
<dbReference type="Proteomes" id="UP000265962">
    <property type="component" value="Unassembled WGS sequence"/>
</dbReference>
<evidence type="ECO:0000256" key="2">
    <source>
        <dbReference type="ARBA" id="ARBA00022801"/>
    </source>
</evidence>
<gene>
    <name evidence="5" type="ORF">PROPJV5_1424</name>
</gene>
<reference evidence="6" key="1">
    <citation type="submission" date="2018-02" db="EMBL/GenBank/DDBJ databases">
        <authorList>
            <person name="Hornung B."/>
        </authorList>
    </citation>
    <scope>NUCLEOTIDE SEQUENCE [LARGE SCALE GENOMIC DNA]</scope>
</reference>
<dbReference type="PRINTS" id="PR00116">
    <property type="entry name" value="ARGINASE"/>
</dbReference>
<dbReference type="SUPFAM" id="SSF52768">
    <property type="entry name" value="Arginase/deacetylase"/>
    <property type="match status" value="1"/>
</dbReference>
<proteinExistence type="inferred from homology"/>
<evidence type="ECO:0000313" key="5">
    <source>
        <dbReference type="EMBL" id="SPF68429.1"/>
    </source>
</evidence>
<evidence type="ECO:0000256" key="4">
    <source>
        <dbReference type="PROSITE-ProRule" id="PRU00742"/>
    </source>
</evidence>
<accession>A0A375I0S9</accession>
<keyword evidence="3" id="KW-0464">Manganese</keyword>
<keyword evidence="2" id="KW-0378">Hydrolase</keyword>
<protein>
    <submittedName>
        <fullName evidence="5">Arginase family profile</fullName>
    </submittedName>
</protein>
<evidence type="ECO:0000256" key="3">
    <source>
        <dbReference type="ARBA" id="ARBA00023211"/>
    </source>
</evidence>
<evidence type="ECO:0000313" key="6">
    <source>
        <dbReference type="Proteomes" id="UP000265962"/>
    </source>
</evidence>
<keyword evidence="6" id="KW-1185">Reference proteome</keyword>
<comment type="similarity">
    <text evidence="4">Belongs to the arginase family.</text>
</comment>
<name>A0A375I0S9_9ACTN</name>
<dbReference type="EMBL" id="OMOH01000004">
    <property type="protein sequence ID" value="SPF68429.1"/>
    <property type="molecule type" value="Genomic_DNA"/>
</dbReference>
<keyword evidence="1" id="KW-0479">Metal-binding</keyword>
<dbReference type="GO" id="GO:0030145">
    <property type="term" value="F:manganese ion binding"/>
    <property type="evidence" value="ECO:0007669"/>
    <property type="project" value="TreeGrafter"/>
</dbReference>
<dbReference type="InterPro" id="IPR006035">
    <property type="entry name" value="Ureohydrolase"/>
</dbReference>
<dbReference type="PANTHER" id="PTHR43782">
    <property type="entry name" value="ARGINASE"/>
    <property type="match status" value="1"/>
</dbReference>
<dbReference type="CDD" id="cd09999">
    <property type="entry name" value="Arginase-like_1"/>
    <property type="match status" value="1"/>
</dbReference>
<dbReference type="InterPro" id="IPR023696">
    <property type="entry name" value="Ureohydrolase_dom_sf"/>
</dbReference>
<dbReference type="PANTHER" id="PTHR43782:SF3">
    <property type="entry name" value="ARGINASE"/>
    <property type="match status" value="1"/>
</dbReference>
<dbReference type="Gene3D" id="3.40.800.10">
    <property type="entry name" value="Ureohydrolase domain"/>
    <property type="match status" value="1"/>
</dbReference>
<dbReference type="AlphaFoldDB" id="A0A375I0S9"/>
<dbReference type="Pfam" id="PF00491">
    <property type="entry name" value="Arginase"/>
    <property type="match status" value="1"/>
</dbReference>
<organism evidence="5 6">
    <name type="scientific">Propionibacterium ruminifibrarum</name>
    <dbReference type="NCBI Taxonomy" id="1962131"/>
    <lineage>
        <taxon>Bacteria</taxon>
        <taxon>Bacillati</taxon>
        <taxon>Actinomycetota</taxon>
        <taxon>Actinomycetes</taxon>
        <taxon>Propionibacteriales</taxon>
        <taxon>Propionibacteriaceae</taxon>
        <taxon>Propionibacterium</taxon>
    </lineage>
</organism>
<dbReference type="GO" id="GO:0005829">
    <property type="term" value="C:cytosol"/>
    <property type="evidence" value="ECO:0007669"/>
    <property type="project" value="TreeGrafter"/>
</dbReference>
<dbReference type="GO" id="GO:0004053">
    <property type="term" value="F:arginase activity"/>
    <property type="evidence" value="ECO:0007669"/>
    <property type="project" value="TreeGrafter"/>
</dbReference>
<dbReference type="PROSITE" id="PS51409">
    <property type="entry name" value="ARGINASE_2"/>
    <property type="match status" value="1"/>
</dbReference>
<dbReference type="RefSeq" id="WP_119715577.1">
    <property type="nucleotide sequence ID" value="NZ_OMOH01000004.1"/>
</dbReference>
<sequence>MSITGPNSTTTLRLVWPQWQGADAANVAELLPGIEIDRARRAYTVGTKVLQAILPEHAGPTRIVPIDGGDPDEGSTGGIESRSAIRAGLRAALEAIESCPGAERICTLGGECSVSVAPFTSLAARYGDDLAIVWLDAHPDVDTPDTGYDGWHAMAVSALLGRGDPELVGMLPATVDASRVALAGLHDWVEDAYAHVGEWGLSSFGPDDLRDSTRPLLDWLASTGAHRVAIHLDVDVVDSDEVVLGLGQVPGGLTGAQVRRVIGDLAGAADVVGLTVAEFIPRSVIRLQTMLAGLPLL</sequence>